<feature type="binding site" evidence="13">
    <location>
        <position position="88"/>
    </location>
    <ligand>
        <name>a menaquinol</name>
        <dbReference type="ChEBI" id="CHEBI:18151"/>
    </ligand>
</feature>
<feature type="binding site" description="axial binding residue" evidence="14">
    <location>
        <position position="75"/>
    </location>
    <ligand>
        <name>heme</name>
        <dbReference type="ChEBI" id="CHEBI:30413"/>
        <label>2</label>
    </ligand>
    <ligandPart>
        <name>Fe</name>
        <dbReference type="ChEBI" id="CHEBI:18248"/>
    </ligandPart>
</feature>
<feature type="binding site" description="covalent" evidence="13">
    <location>
        <position position="71"/>
    </location>
    <ligand>
        <name>heme</name>
        <dbReference type="ChEBI" id="CHEBI:30413"/>
        <label>2</label>
    </ligand>
</feature>
<feature type="binding site" description="covalent" evidence="13">
    <location>
        <position position="158"/>
    </location>
    <ligand>
        <name>heme</name>
        <dbReference type="ChEBI" id="CHEBI:30413"/>
        <label>4</label>
    </ligand>
</feature>
<dbReference type="InterPro" id="IPR024717">
    <property type="entry name" value="NapC/NirT/NrfH"/>
</dbReference>
<keyword evidence="6" id="KW-0812">Transmembrane</keyword>
<keyword evidence="11" id="KW-0472">Membrane</keyword>
<organism evidence="16 17">
    <name type="scientific">Marichromatium gracile</name>
    <name type="common">Chromatium gracile</name>
    <dbReference type="NCBI Taxonomy" id="1048"/>
    <lineage>
        <taxon>Bacteria</taxon>
        <taxon>Pseudomonadati</taxon>
        <taxon>Pseudomonadota</taxon>
        <taxon>Gammaproteobacteria</taxon>
        <taxon>Chromatiales</taxon>
        <taxon>Chromatiaceae</taxon>
        <taxon>Marichromatium</taxon>
    </lineage>
</organism>
<evidence type="ECO:0000256" key="11">
    <source>
        <dbReference type="ARBA" id="ARBA00023136"/>
    </source>
</evidence>
<protein>
    <recommendedName>
        <fullName evidence="12">Cytochrome c-type protein</fullName>
    </recommendedName>
</protein>
<evidence type="ECO:0000256" key="14">
    <source>
        <dbReference type="PIRSR" id="PIRSR000013-2"/>
    </source>
</evidence>
<feature type="binding site" description="covalent" evidence="13">
    <location>
        <position position="44"/>
    </location>
    <ligand>
        <name>heme</name>
        <dbReference type="ChEBI" id="CHEBI:30413"/>
        <label>1</label>
    </ligand>
</feature>
<dbReference type="SUPFAM" id="SSF48695">
    <property type="entry name" value="Multiheme cytochromes"/>
    <property type="match status" value="1"/>
</dbReference>
<feature type="binding site" description="axial binding residue" evidence="14">
    <location>
        <position position="162"/>
    </location>
    <ligand>
        <name>heme</name>
        <dbReference type="ChEBI" id="CHEBI:30413"/>
        <label>4</label>
    </ligand>
    <ligandPart>
        <name>Fe</name>
        <dbReference type="ChEBI" id="CHEBI:18248"/>
    </ligandPart>
</feature>
<dbReference type="GO" id="GO:0009055">
    <property type="term" value="F:electron transfer activity"/>
    <property type="evidence" value="ECO:0007669"/>
    <property type="project" value="TreeGrafter"/>
</dbReference>
<evidence type="ECO:0000256" key="1">
    <source>
        <dbReference type="ARBA" id="ARBA00004162"/>
    </source>
</evidence>
<keyword evidence="7 12" id="KW-0479">Metal-binding</keyword>
<feature type="binding site" description="axial binding residue" evidence="14">
    <location>
        <position position="47"/>
    </location>
    <ligand>
        <name>heme</name>
        <dbReference type="ChEBI" id="CHEBI:30413"/>
        <label>1</label>
    </ligand>
    <ligandPart>
        <name>Fe</name>
        <dbReference type="ChEBI" id="CHEBI:18248"/>
    </ligandPart>
</feature>
<feature type="binding site" description="axial binding residue" evidence="14">
    <location>
        <position position="129"/>
    </location>
    <ligand>
        <name>heme</name>
        <dbReference type="ChEBI" id="CHEBI:30413"/>
        <label>3</label>
    </ligand>
    <ligandPart>
        <name>Fe</name>
        <dbReference type="ChEBI" id="CHEBI:18248"/>
    </ligandPart>
</feature>
<accession>A0A4R4A956</accession>
<evidence type="ECO:0000256" key="7">
    <source>
        <dbReference type="ARBA" id="ARBA00022723"/>
    </source>
</evidence>
<keyword evidence="3 12" id="KW-0813">Transport</keyword>
<comment type="PTM">
    <text evidence="12">Binds 4 heme groups per subunit.</text>
</comment>
<keyword evidence="4" id="KW-1003">Cell membrane</keyword>
<evidence type="ECO:0000256" key="2">
    <source>
        <dbReference type="ARBA" id="ARBA00007395"/>
    </source>
</evidence>
<keyword evidence="8 12" id="KW-0249">Electron transport</keyword>
<comment type="cofactor">
    <cofactor evidence="13">
        <name>heme</name>
        <dbReference type="ChEBI" id="CHEBI:30413"/>
    </cofactor>
    <text evidence="13">Binds 4 heme groups per subunit.</text>
</comment>
<evidence type="ECO:0000313" key="17">
    <source>
        <dbReference type="Proteomes" id="UP000295247"/>
    </source>
</evidence>
<dbReference type="InterPro" id="IPR038266">
    <property type="entry name" value="NapC/NirT_cytc_sf"/>
</dbReference>
<evidence type="ECO:0000259" key="15">
    <source>
        <dbReference type="Pfam" id="PF03264"/>
    </source>
</evidence>
<dbReference type="Proteomes" id="UP000295247">
    <property type="component" value="Unassembled WGS sequence"/>
</dbReference>
<reference evidence="16 17" key="1">
    <citation type="submission" date="2019-03" db="EMBL/GenBank/DDBJ databases">
        <title>Genomic Encyclopedia of Type Strains, Phase IV (KMG-IV): sequencing the most valuable type-strain genomes for metagenomic binning, comparative biology and taxonomic classification.</title>
        <authorList>
            <person name="Goeker M."/>
        </authorList>
    </citation>
    <scope>NUCLEOTIDE SEQUENCE [LARGE SCALE GENOMIC DNA]</scope>
    <source>
        <strain evidence="16 17">DSM 203</strain>
    </source>
</reference>
<evidence type="ECO:0000256" key="5">
    <source>
        <dbReference type="ARBA" id="ARBA00022617"/>
    </source>
</evidence>
<dbReference type="InterPro" id="IPR005126">
    <property type="entry name" value="NapC/NirT_cyt_c_N"/>
</dbReference>
<keyword evidence="10 12" id="KW-0408">Iron</keyword>
<dbReference type="RefSeq" id="WP_132229700.1">
    <property type="nucleotide sequence ID" value="NZ_NRRH01000056.1"/>
</dbReference>
<evidence type="ECO:0000256" key="3">
    <source>
        <dbReference type="ARBA" id="ARBA00022448"/>
    </source>
</evidence>
<feature type="binding site" description="covalent" evidence="13">
    <location>
        <position position="41"/>
    </location>
    <ligand>
        <name>heme</name>
        <dbReference type="ChEBI" id="CHEBI:30413"/>
        <label>1</label>
    </ligand>
</feature>
<dbReference type="GO" id="GO:0019333">
    <property type="term" value="P:denitrification pathway"/>
    <property type="evidence" value="ECO:0007669"/>
    <property type="project" value="InterPro"/>
</dbReference>
<gene>
    <name evidence="16" type="ORF">EDC29_10613</name>
</gene>
<evidence type="ECO:0000256" key="6">
    <source>
        <dbReference type="ARBA" id="ARBA00022692"/>
    </source>
</evidence>
<dbReference type="EMBL" id="SMDC01000006">
    <property type="protein sequence ID" value="TCW35451.1"/>
    <property type="molecule type" value="Genomic_DNA"/>
</dbReference>
<proteinExistence type="inferred from homology"/>
<dbReference type="Gene3D" id="1.10.3820.10">
    <property type="entry name" value="Di-heme elbow motif domain"/>
    <property type="match status" value="1"/>
</dbReference>
<evidence type="ECO:0000256" key="12">
    <source>
        <dbReference type="PIRNR" id="PIRNR000013"/>
    </source>
</evidence>
<dbReference type="PIRSF" id="PIRSF000013">
    <property type="entry name" value="4_hem_cytochrm_NapC"/>
    <property type="match status" value="1"/>
</dbReference>
<keyword evidence="5 12" id="KW-0349">Heme</keyword>
<evidence type="ECO:0000256" key="4">
    <source>
        <dbReference type="ARBA" id="ARBA00022475"/>
    </source>
</evidence>
<dbReference type="Pfam" id="PF03264">
    <property type="entry name" value="Cytochrom_NNT"/>
    <property type="match status" value="1"/>
</dbReference>
<sequence length="186" mass="20127">MKKRTWLLLGSGGVLLLAGLASGSWMVTETALQATSDREFCSSCHTMDAFVASYDQDVHGGQNPQGLRADCADCHLPHDSPANYFVQKGLFGLKAGWGQVVSLVFEPDWVTSLEQRNDFLYDSACLNCHAALEHAPEQSPAAAFGHRTYFAPDNALSCADCHPHVGHKDLRAHLAGDALPTTTNEE</sequence>
<comment type="caution">
    <text evidence="16">The sequence shown here is derived from an EMBL/GenBank/DDBJ whole genome shotgun (WGS) entry which is preliminary data.</text>
</comment>
<name>A0A4R4A956_MARGR</name>
<dbReference type="InterPro" id="IPR051174">
    <property type="entry name" value="Cytochrome_c-type_ET"/>
</dbReference>
<comment type="similarity">
    <text evidence="2">Belongs to the NapC/NirT/NrfH family.</text>
</comment>
<dbReference type="GO" id="GO:0009061">
    <property type="term" value="P:anaerobic respiration"/>
    <property type="evidence" value="ECO:0007669"/>
    <property type="project" value="TreeGrafter"/>
</dbReference>
<keyword evidence="9" id="KW-1133">Transmembrane helix</keyword>
<evidence type="ECO:0000256" key="13">
    <source>
        <dbReference type="PIRSR" id="PIRSR000013-1"/>
    </source>
</evidence>
<dbReference type="AlphaFoldDB" id="A0A4R4A956"/>
<feature type="binding site" description="covalent" evidence="13">
    <location>
        <position position="125"/>
    </location>
    <ligand>
        <name>heme</name>
        <dbReference type="ChEBI" id="CHEBI:30413"/>
        <label>3</label>
    </ligand>
</feature>
<evidence type="ECO:0000313" key="16">
    <source>
        <dbReference type="EMBL" id="TCW35451.1"/>
    </source>
</evidence>
<comment type="subcellular location">
    <subcellularLocation>
        <location evidence="1">Cell membrane</location>
        <topology evidence="1">Single-pass membrane protein</topology>
    </subcellularLocation>
</comment>
<dbReference type="PANTHER" id="PTHR30333">
    <property type="entry name" value="CYTOCHROME C-TYPE PROTEIN"/>
    <property type="match status" value="1"/>
</dbReference>
<feature type="binding site" description="covalent" evidence="13">
    <location>
        <position position="74"/>
    </location>
    <ligand>
        <name>heme</name>
        <dbReference type="ChEBI" id="CHEBI:30413"/>
        <label>2</label>
    </ligand>
</feature>
<feature type="binding site" description="covalent" evidence="13">
    <location>
        <position position="161"/>
    </location>
    <ligand>
        <name>heme</name>
        <dbReference type="ChEBI" id="CHEBI:30413"/>
        <label>4</label>
    </ligand>
</feature>
<feature type="binding site" description="axial binding residue" evidence="14">
    <location>
        <position position="167"/>
    </location>
    <ligand>
        <name>heme</name>
        <dbReference type="ChEBI" id="CHEBI:30413"/>
        <label>2</label>
    </ligand>
    <ligandPart>
        <name>Fe</name>
        <dbReference type="ChEBI" id="CHEBI:18248"/>
    </ligandPart>
</feature>
<evidence type="ECO:0000256" key="9">
    <source>
        <dbReference type="ARBA" id="ARBA00022989"/>
    </source>
</evidence>
<dbReference type="GO" id="GO:0046872">
    <property type="term" value="F:metal ion binding"/>
    <property type="evidence" value="ECO:0007669"/>
    <property type="project" value="UniProtKB-KW"/>
</dbReference>
<feature type="binding site" description="covalent" evidence="13">
    <location>
        <position position="128"/>
    </location>
    <ligand>
        <name>heme</name>
        <dbReference type="ChEBI" id="CHEBI:30413"/>
        <label>3</label>
    </ligand>
</feature>
<dbReference type="GO" id="GO:0020037">
    <property type="term" value="F:heme binding"/>
    <property type="evidence" value="ECO:0007669"/>
    <property type="project" value="InterPro"/>
</dbReference>
<dbReference type="InterPro" id="IPR036280">
    <property type="entry name" value="Multihaem_cyt_sf"/>
</dbReference>
<dbReference type="GO" id="GO:0005886">
    <property type="term" value="C:plasma membrane"/>
    <property type="evidence" value="ECO:0007669"/>
    <property type="project" value="UniProtKB-SubCell"/>
</dbReference>
<evidence type="ECO:0000256" key="10">
    <source>
        <dbReference type="ARBA" id="ARBA00023004"/>
    </source>
</evidence>
<feature type="domain" description="NapC/NirT cytochrome c N-terminal" evidence="15">
    <location>
        <begin position="15"/>
        <end position="169"/>
    </location>
</feature>
<evidence type="ECO:0000256" key="8">
    <source>
        <dbReference type="ARBA" id="ARBA00022982"/>
    </source>
</evidence>
<dbReference type="PANTHER" id="PTHR30333:SF1">
    <property type="entry name" value="CYTOCHROME C-TYPE PROTEIN NAPC"/>
    <property type="match status" value="1"/>
</dbReference>